<keyword evidence="3" id="KW-1185">Reference proteome</keyword>
<name>A0ABT8K8N5_9MICO</name>
<dbReference type="Proteomes" id="UP001174208">
    <property type="component" value="Unassembled WGS sequence"/>
</dbReference>
<dbReference type="CDD" id="cd00077">
    <property type="entry name" value="HDc"/>
    <property type="match status" value="1"/>
</dbReference>
<dbReference type="PROSITE" id="PS51831">
    <property type="entry name" value="HD"/>
    <property type="match status" value="1"/>
</dbReference>
<dbReference type="EMBL" id="JAROCF010000001">
    <property type="protein sequence ID" value="MDN4613826.1"/>
    <property type="molecule type" value="Genomic_DNA"/>
</dbReference>
<dbReference type="InterPro" id="IPR006674">
    <property type="entry name" value="HD_domain"/>
</dbReference>
<evidence type="ECO:0000313" key="2">
    <source>
        <dbReference type="EMBL" id="MDN4613826.1"/>
    </source>
</evidence>
<dbReference type="RefSeq" id="WP_301210240.1">
    <property type="nucleotide sequence ID" value="NZ_JAROCF010000001.1"/>
</dbReference>
<dbReference type="PANTHER" id="PTHR35569">
    <property type="entry name" value="CYANAMIDE HYDRATASE DDI2-RELATED"/>
    <property type="match status" value="1"/>
</dbReference>
<comment type="caution">
    <text evidence="2">The sequence shown here is derived from an EMBL/GenBank/DDBJ whole genome shotgun (WGS) entry which is preliminary data.</text>
</comment>
<dbReference type="Gene3D" id="1.10.3210.10">
    <property type="entry name" value="Hypothetical protein af1432"/>
    <property type="match status" value="1"/>
</dbReference>
<evidence type="ECO:0000313" key="3">
    <source>
        <dbReference type="Proteomes" id="UP001174208"/>
    </source>
</evidence>
<sequence length="210" mass="22697">MSRIIAGVALPETPAAEAARTLVEAQSSPLLYDHSLRVFLFGSLHARARGLEPDPELLYVASLFHDSGLLVPPAPTPHRFEVDGADLAHAFALDHGFSEEAARLVWEAVALHTTPEIPGRMGPEVAAMNLGVLTDAVGAGLDALDPAAVDEILAAYPRDDFKRGFLATFHEGLKHRPGTTYGTINADILEHFEPGFRRGSMVERILSSWE</sequence>
<proteinExistence type="predicted"/>
<dbReference type="Pfam" id="PF01966">
    <property type="entry name" value="HD"/>
    <property type="match status" value="1"/>
</dbReference>
<dbReference type="PANTHER" id="PTHR35569:SF1">
    <property type="entry name" value="CYANAMIDE HYDRATASE DDI2-RELATED"/>
    <property type="match status" value="1"/>
</dbReference>
<protein>
    <submittedName>
        <fullName evidence="2">HD domain-containing protein</fullName>
    </submittedName>
</protein>
<dbReference type="SUPFAM" id="SSF109604">
    <property type="entry name" value="HD-domain/PDEase-like"/>
    <property type="match status" value="1"/>
</dbReference>
<gene>
    <name evidence="2" type="ORF">P5G50_05110</name>
</gene>
<organism evidence="2 3">
    <name type="scientific">Leifsonia williamsii</name>
    <dbReference type="NCBI Taxonomy" id="3035919"/>
    <lineage>
        <taxon>Bacteria</taxon>
        <taxon>Bacillati</taxon>
        <taxon>Actinomycetota</taxon>
        <taxon>Actinomycetes</taxon>
        <taxon>Micrococcales</taxon>
        <taxon>Microbacteriaceae</taxon>
        <taxon>Leifsonia</taxon>
    </lineage>
</organism>
<accession>A0ABT8K8N5</accession>
<feature type="domain" description="HD" evidence="1">
    <location>
        <begin position="31"/>
        <end position="147"/>
    </location>
</feature>
<reference evidence="2" key="1">
    <citation type="submission" date="2023-06" db="EMBL/GenBank/DDBJ databases">
        <title>MT1 and MT2 Draft Genomes of Novel Species.</title>
        <authorList>
            <person name="Venkateswaran K."/>
        </authorList>
    </citation>
    <scope>NUCLEOTIDE SEQUENCE</scope>
    <source>
        <strain evidence="2">F6_8S_P_1B</strain>
    </source>
</reference>
<dbReference type="InterPro" id="IPR003607">
    <property type="entry name" value="HD/PDEase_dom"/>
</dbReference>
<evidence type="ECO:0000259" key="1">
    <source>
        <dbReference type="PROSITE" id="PS51831"/>
    </source>
</evidence>